<evidence type="ECO:0000256" key="8">
    <source>
        <dbReference type="ARBA" id="ARBA00022759"/>
    </source>
</evidence>
<keyword evidence="10" id="KW-0460">Magnesium</keyword>
<evidence type="ECO:0000256" key="5">
    <source>
        <dbReference type="ARBA" id="ARBA00012180"/>
    </source>
</evidence>
<dbReference type="InterPro" id="IPR050092">
    <property type="entry name" value="RNase_H"/>
</dbReference>
<dbReference type="PANTHER" id="PTHR10642">
    <property type="entry name" value="RIBONUCLEASE H1"/>
    <property type="match status" value="1"/>
</dbReference>
<dbReference type="EC" id="3.1.26.4" evidence="5"/>
<sequence>MKEIIIYCDGGCRGNQSEHNIGGWGAVLKYGDHVKELRGGMRDTTNNVMELTAAIRALEALKSRQIPVSFYIDSAYVVNGMNSWIHGWIKKGWKAAGGKPVKNKALWMRLNELAQAQDKITFNKVKGHYGIAFNERADQLANLAMDEIEKGG</sequence>
<keyword evidence="7" id="KW-0479">Metal-binding</keyword>
<evidence type="ECO:0000256" key="3">
    <source>
        <dbReference type="ARBA" id="ARBA00005300"/>
    </source>
</evidence>
<keyword evidence="6" id="KW-0540">Nuclease</keyword>
<dbReference type="PROSITE" id="PS50879">
    <property type="entry name" value="RNASE_H_1"/>
    <property type="match status" value="1"/>
</dbReference>
<dbReference type="InterPro" id="IPR012337">
    <property type="entry name" value="RNaseH-like_sf"/>
</dbReference>
<proteinExistence type="inferred from homology"/>
<keyword evidence="9 12" id="KW-0378">Hydrolase</keyword>
<comment type="caution">
    <text evidence="12">The sequence shown here is derived from an EMBL/GenBank/DDBJ whole genome shotgun (WGS) entry which is preliminary data.</text>
</comment>
<comment type="catalytic activity">
    <reaction evidence="1">
        <text>Endonucleolytic cleavage to 5'-phosphomonoester.</text>
        <dbReference type="EC" id="3.1.26.4"/>
    </reaction>
</comment>
<dbReference type="Pfam" id="PF00075">
    <property type="entry name" value="RNase_H"/>
    <property type="match status" value="1"/>
</dbReference>
<evidence type="ECO:0000256" key="4">
    <source>
        <dbReference type="ARBA" id="ARBA00011245"/>
    </source>
</evidence>
<evidence type="ECO:0000256" key="9">
    <source>
        <dbReference type="ARBA" id="ARBA00022801"/>
    </source>
</evidence>
<name>A0ABT0MAV3_9BACL</name>
<organism evidence="12 13">
    <name type="scientific">Sporolactobacillus mangiferae</name>
    <dbReference type="NCBI Taxonomy" id="2940498"/>
    <lineage>
        <taxon>Bacteria</taxon>
        <taxon>Bacillati</taxon>
        <taxon>Bacillota</taxon>
        <taxon>Bacilli</taxon>
        <taxon>Bacillales</taxon>
        <taxon>Sporolactobacillaceae</taxon>
        <taxon>Sporolactobacillus</taxon>
    </lineage>
</organism>
<dbReference type="InterPro" id="IPR022892">
    <property type="entry name" value="RNaseHI"/>
</dbReference>
<dbReference type="GO" id="GO:0004523">
    <property type="term" value="F:RNA-DNA hybrid ribonuclease activity"/>
    <property type="evidence" value="ECO:0007669"/>
    <property type="project" value="UniProtKB-EC"/>
</dbReference>
<gene>
    <name evidence="12" type="primary">rnhA</name>
    <name evidence="12" type="ORF">M3N64_07140</name>
</gene>
<protein>
    <recommendedName>
        <fullName evidence="5">ribonuclease H</fullName>
        <ecNumber evidence="5">3.1.26.4</ecNumber>
    </recommendedName>
</protein>
<evidence type="ECO:0000256" key="1">
    <source>
        <dbReference type="ARBA" id="ARBA00000077"/>
    </source>
</evidence>
<evidence type="ECO:0000256" key="2">
    <source>
        <dbReference type="ARBA" id="ARBA00001946"/>
    </source>
</evidence>
<evidence type="ECO:0000313" key="12">
    <source>
        <dbReference type="EMBL" id="MCL1631723.1"/>
    </source>
</evidence>
<dbReference type="InterPro" id="IPR036397">
    <property type="entry name" value="RNaseH_sf"/>
</dbReference>
<dbReference type="CDD" id="cd09278">
    <property type="entry name" value="RNase_HI_prokaryote_like"/>
    <property type="match status" value="1"/>
</dbReference>
<dbReference type="EMBL" id="JAMAST010000005">
    <property type="protein sequence ID" value="MCL1631723.1"/>
    <property type="molecule type" value="Genomic_DNA"/>
</dbReference>
<keyword evidence="13" id="KW-1185">Reference proteome</keyword>
<dbReference type="SUPFAM" id="SSF53098">
    <property type="entry name" value="Ribonuclease H-like"/>
    <property type="match status" value="1"/>
</dbReference>
<accession>A0ABT0MAV3</accession>
<dbReference type="InterPro" id="IPR002156">
    <property type="entry name" value="RNaseH_domain"/>
</dbReference>
<feature type="domain" description="RNase H type-1" evidence="11">
    <location>
        <begin position="1"/>
        <end position="146"/>
    </location>
</feature>
<comment type="cofactor">
    <cofactor evidence="2">
        <name>Mg(2+)</name>
        <dbReference type="ChEBI" id="CHEBI:18420"/>
    </cofactor>
</comment>
<dbReference type="NCBIfam" id="NF001236">
    <property type="entry name" value="PRK00203.1"/>
    <property type="match status" value="1"/>
</dbReference>
<keyword evidence="8" id="KW-0255">Endonuclease</keyword>
<comment type="similarity">
    <text evidence="3">Belongs to the RNase H family.</text>
</comment>
<dbReference type="Proteomes" id="UP001203004">
    <property type="component" value="Unassembled WGS sequence"/>
</dbReference>
<dbReference type="Gene3D" id="3.30.420.10">
    <property type="entry name" value="Ribonuclease H-like superfamily/Ribonuclease H"/>
    <property type="match status" value="1"/>
</dbReference>
<evidence type="ECO:0000313" key="13">
    <source>
        <dbReference type="Proteomes" id="UP001203004"/>
    </source>
</evidence>
<evidence type="ECO:0000256" key="10">
    <source>
        <dbReference type="ARBA" id="ARBA00022842"/>
    </source>
</evidence>
<dbReference type="RefSeq" id="WP_249100268.1">
    <property type="nucleotide sequence ID" value="NZ_JAMAST010000005.1"/>
</dbReference>
<comment type="subunit">
    <text evidence="4">Monomer.</text>
</comment>
<reference evidence="12 13" key="1">
    <citation type="submission" date="2022-05" db="EMBL/GenBank/DDBJ databases">
        <title>Sporolactobacillus sp nov CPB3-1, isolated from tree bark (Mangifera indica L.).</title>
        <authorList>
            <person name="Phuengjayaem S."/>
            <person name="Tanasupawat S."/>
        </authorList>
    </citation>
    <scope>NUCLEOTIDE SEQUENCE [LARGE SCALE GENOMIC DNA]</scope>
    <source>
        <strain evidence="12 13">CPB3-1</strain>
    </source>
</reference>
<evidence type="ECO:0000256" key="6">
    <source>
        <dbReference type="ARBA" id="ARBA00022722"/>
    </source>
</evidence>
<dbReference type="PANTHER" id="PTHR10642:SF26">
    <property type="entry name" value="RIBONUCLEASE H1"/>
    <property type="match status" value="1"/>
</dbReference>
<evidence type="ECO:0000259" key="11">
    <source>
        <dbReference type="PROSITE" id="PS50879"/>
    </source>
</evidence>
<evidence type="ECO:0000256" key="7">
    <source>
        <dbReference type="ARBA" id="ARBA00022723"/>
    </source>
</evidence>